<dbReference type="AlphaFoldDB" id="A0A9C6WJ56"/>
<accession>A0A9C6WJ56</accession>
<dbReference type="GeneID" id="127566306"/>
<dbReference type="RefSeq" id="XP_051864299.1">
    <property type="nucleotide sequence ID" value="XM_052008339.1"/>
</dbReference>
<feature type="compositionally biased region" description="Low complexity" evidence="1">
    <location>
        <begin position="35"/>
        <end position="48"/>
    </location>
</feature>
<protein>
    <submittedName>
        <fullName evidence="3">Uncharacterized protein LOC127566306</fullName>
    </submittedName>
</protein>
<reference evidence="3" key="1">
    <citation type="submission" date="2025-08" db="UniProtKB">
        <authorList>
            <consortium name="RefSeq"/>
        </authorList>
    </citation>
    <scope>IDENTIFICATION</scope>
    <source>
        <strain evidence="3">15112-1751.03</strain>
        <tissue evidence="3">Whole Adult</tissue>
    </source>
</reference>
<evidence type="ECO:0000256" key="1">
    <source>
        <dbReference type="SAM" id="MobiDB-lite"/>
    </source>
</evidence>
<feature type="compositionally biased region" description="Basic residues" evidence="1">
    <location>
        <begin position="10"/>
        <end position="20"/>
    </location>
</feature>
<keyword evidence="2" id="KW-1185">Reference proteome</keyword>
<feature type="region of interest" description="Disordered" evidence="1">
    <location>
        <begin position="1"/>
        <end position="67"/>
    </location>
</feature>
<name>A0A9C6WJ56_DROAB</name>
<organism evidence="2 3">
    <name type="scientific">Drosophila albomicans</name>
    <name type="common">Fruit fly</name>
    <dbReference type="NCBI Taxonomy" id="7291"/>
    <lineage>
        <taxon>Eukaryota</taxon>
        <taxon>Metazoa</taxon>
        <taxon>Ecdysozoa</taxon>
        <taxon>Arthropoda</taxon>
        <taxon>Hexapoda</taxon>
        <taxon>Insecta</taxon>
        <taxon>Pterygota</taxon>
        <taxon>Neoptera</taxon>
        <taxon>Endopterygota</taxon>
        <taxon>Diptera</taxon>
        <taxon>Brachycera</taxon>
        <taxon>Muscomorpha</taxon>
        <taxon>Ephydroidea</taxon>
        <taxon>Drosophilidae</taxon>
        <taxon>Drosophila</taxon>
    </lineage>
</organism>
<evidence type="ECO:0000313" key="3">
    <source>
        <dbReference type="RefSeq" id="XP_051864299.1"/>
    </source>
</evidence>
<dbReference type="Proteomes" id="UP000515160">
    <property type="component" value="Unplaced"/>
</dbReference>
<evidence type="ECO:0000313" key="2">
    <source>
        <dbReference type="Proteomes" id="UP000515160"/>
    </source>
</evidence>
<gene>
    <name evidence="3" type="primary">LOC127566306</name>
</gene>
<sequence length="204" mass="22068">MSISEDRPKVKEKRSRRARNRAVSSPILVASDDASSLPSGWLSPSLEPTPMEQPSTMSPLDPPLEPPLEPLLEPPLESPMELLLLLPPLHPLRVVKEGSDAVLAQLAGVDQTVRSAVLRAGMAPEAAIAVLEATARLGELVTALVVRNAVLETKVALCQPAAAPPLRPQVRVVLAPELSPALPRLPHLEMLLQPRSPWKRGRLW</sequence>
<dbReference type="OrthoDB" id="7871907at2759"/>
<proteinExistence type="predicted"/>